<evidence type="ECO:0000256" key="5">
    <source>
        <dbReference type="ARBA" id="ARBA00023235"/>
    </source>
</evidence>
<dbReference type="Gene3D" id="1.10.12.10">
    <property type="entry name" value="Lyase 2-enoyl-coa Hydratase, Chain A, domain 2"/>
    <property type="match status" value="1"/>
</dbReference>
<dbReference type="Pfam" id="PF00378">
    <property type="entry name" value="ECH_1"/>
    <property type="match status" value="1"/>
</dbReference>
<evidence type="ECO:0000256" key="1">
    <source>
        <dbReference type="ARBA" id="ARBA00005005"/>
    </source>
</evidence>
<dbReference type="FunFam" id="1.10.12.10:FF:000004">
    <property type="entry name" value="Delta3,5-delta2,4-dienoyl-CoA isomerase"/>
    <property type="match status" value="1"/>
</dbReference>
<dbReference type="CDD" id="cd06558">
    <property type="entry name" value="crotonase-like"/>
    <property type="match status" value="1"/>
</dbReference>
<name>A0A0S4QLD9_9ACTN</name>
<sequence length="281" mass="30255">MGSRNFEIDIVDQVAWLVLSRPDELNTFQPEFWYEFPQALARLGADGAVRALVVASTGRHFTAGLDLAAFGSAELFADGEPARANLARRSLILRMQEALTALERLRVPVLAAVQGGCIGGGVDLITACDMRYATADAFFTVQETKIGIPADLGTLQRLPRVIPDGLARELVYTGRRLPADQALAAGLVNQVFPDRDAMLRGVGEIAAEIVANSPVAVWGSKELLLHARDHTVADGLAYTATWQGGAFQPGEVAESVQARFDKRAARYQDLPSVTTPEQAGR</sequence>
<dbReference type="RefSeq" id="WP_091275169.1">
    <property type="nucleotide sequence ID" value="NZ_FAOZ01000006.1"/>
</dbReference>
<evidence type="ECO:0000256" key="2">
    <source>
        <dbReference type="ARBA" id="ARBA00005254"/>
    </source>
</evidence>
<keyword evidence="3" id="KW-0276">Fatty acid metabolism</keyword>
<gene>
    <name evidence="7" type="ORF">Ga0074812_106174</name>
</gene>
<dbReference type="Gene3D" id="3.90.226.10">
    <property type="entry name" value="2-enoyl-CoA Hydratase, Chain A, domain 1"/>
    <property type="match status" value="1"/>
</dbReference>
<evidence type="ECO:0000256" key="4">
    <source>
        <dbReference type="ARBA" id="ARBA00023098"/>
    </source>
</evidence>
<comment type="similarity">
    <text evidence="2 6">Belongs to the enoyl-CoA hydratase/isomerase family.</text>
</comment>
<dbReference type="UniPathway" id="UPA00659"/>
<keyword evidence="5" id="KW-0413">Isomerase</keyword>
<keyword evidence="8" id="KW-1185">Reference proteome</keyword>
<keyword evidence="4" id="KW-0443">Lipid metabolism</keyword>
<evidence type="ECO:0000313" key="8">
    <source>
        <dbReference type="Proteomes" id="UP000198802"/>
    </source>
</evidence>
<dbReference type="InterPro" id="IPR045002">
    <property type="entry name" value="Ech1-like"/>
</dbReference>
<evidence type="ECO:0000313" key="7">
    <source>
        <dbReference type="EMBL" id="CUU55919.1"/>
    </source>
</evidence>
<protein>
    <submittedName>
        <fullName evidence="7">Enoyl-CoA hydratase</fullName>
    </submittedName>
</protein>
<dbReference type="InterPro" id="IPR018376">
    <property type="entry name" value="Enoyl-CoA_hyd/isom_CS"/>
</dbReference>
<accession>A0A0S4QLD9</accession>
<dbReference type="InterPro" id="IPR029045">
    <property type="entry name" value="ClpP/crotonase-like_dom_sf"/>
</dbReference>
<evidence type="ECO:0000256" key="6">
    <source>
        <dbReference type="RuleBase" id="RU003707"/>
    </source>
</evidence>
<dbReference type="PANTHER" id="PTHR43149">
    <property type="entry name" value="ENOYL-COA HYDRATASE"/>
    <property type="match status" value="1"/>
</dbReference>
<dbReference type="SUPFAM" id="SSF52096">
    <property type="entry name" value="ClpP/crotonase"/>
    <property type="match status" value="1"/>
</dbReference>
<dbReference type="Proteomes" id="UP000198802">
    <property type="component" value="Unassembled WGS sequence"/>
</dbReference>
<dbReference type="InterPro" id="IPR014748">
    <property type="entry name" value="Enoyl-CoA_hydra_C"/>
</dbReference>
<dbReference type="PANTHER" id="PTHR43149:SF3">
    <property type="entry name" value="DELTA(3,5)-DELTA(2,4)-DIENOYL-COA ISOMERASE, PEROXISOMAL-LIKE"/>
    <property type="match status" value="1"/>
</dbReference>
<dbReference type="EMBL" id="FAOZ01000006">
    <property type="protein sequence ID" value="CUU55919.1"/>
    <property type="molecule type" value="Genomic_DNA"/>
</dbReference>
<dbReference type="GO" id="GO:0016853">
    <property type="term" value="F:isomerase activity"/>
    <property type="evidence" value="ECO:0007669"/>
    <property type="project" value="UniProtKB-KW"/>
</dbReference>
<dbReference type="GO" id="GO:0006635">
    <property type="term" value="P:fatty acid beta-oxidation"/>
    <property type="evidence" value="ECO:0007669"/>
    <property type="project" value="UniProtKB-UniPathway"/>
</dbReference>
<dbReference type="PROSITE" id="PS00166">
    <property type="entry name" value="ENOYL_COA_HYDRATASE"/>
    <property type="match status" value="1"/>
</dbReference>
<dbReference type="AlphaFoldDB" id="A0A0S4QLD9"/>
<organism evidence="7 8">
    <name type="scientific">Parafrankia irregularis</name>
    <dbReference type="NCBI Taxonomy" id="795642"/>
    <lineage>
        <taxon>Bacteria</taxon>
        <taxon>Bacillati</taxon>
        <taxon>Actinomycetota</taxon>
        <taxon>Actinomycetes</taxon>
        <taxon>Frankiales</taxon>
        <taxon>Frankiaceae</taxon>
        <taxon>Parafrankia</taxon>
    </lineage>
</organism>
<proteinExistence type="inferred from homology"/>
<evidence type="ECO:0000256" key="3">
    <source>
        <dbReference type="ARBA" id="ARBA00022832"/>
    </source>
</evidence>
<dbReference type="InterPro" id="IPR001753">
    <property type="entry name" value="Enoyl-CoA_hydra/iso"/>
</dbReference>
<comment type="pathway">
    <text evidence="1">Lipid metabolism; fatty acid beta-oxidation.</text>
</comment>
<reference evidence="8" key="1">
    <citation type="submission" date="2015-11" db="EMBL/GenBank/DDBJ databases">
        <authorList>
            <person name="Varghese N."/>
        </authorList>
    </citation>
    <scope>NUCLEOTIDE SEQUENCE [LARGE SCALE GENOMIC DNA]</scope>
    <source>
        <strain evidence="8">DSM 45899</strain>
    </source>
</reference>